<feature type="region of interest" description="Disordered" evidence="1">
    <location>
        <begin position="113"/>
        <end position="206"/>
    </location>
</feature>
<organism evidence="5 6">
    <name type="scientific">Massarina eburnea CBS 473.64</name>
    <dbReference type="NCBI Taxonomy" id="1395130"/>
    <lineage>
        <taxon>Eukaryota</taxon>
        <taxon>Fungi</taxon>
        <taxon>Dikarya</taxon>
        <taxon>Ascomycota</taxon>
        <taxon>Pezizomycotina</taxon>
        <taxon>Dothideomycetes</taxon>
        <taxon>Pleosporomycetidae</taxon>
        <taxon>Pleosporales</taxon>
        <taxon>Massarineae</taxon>
        <taxon>Massarinaceae</taxon>
        <taxon>Massarina</taxon>
    </lineage>
</organism>
<feature type="region of interest" description="Disordered" evidence="1">
    <location>
        <begin position="342"/>
        <end position="378"/>
    </location>
</feature>
<sequence>MARNVSAALLALLALLLLATPVRADGFVEAYCSSHNTASGSASPWTYQSNGWCTDHCKGSAFAVILENNCWCSDYAPGDGTTDTGSCDDDCPGFPSEHCGNKQKNLYIYIKNTGTEPSGTQGASVPTSSSKVSSSSSAPASSSSTPSTPPPAPPSSTSAVRTSQAPETVVQTVTGVPEEVTRTYSPPASSAASSTPETSAAPITPQTSTRIVTQSGMVMTQTVITTPTAQPLQENRKSSSNTGAIVGGAVGGVVGLAAVAGMIVFLLFRRRRQRDEYEDESGVHRNVSTLSRSGLIRSEKLPAYPSPIATNIRQSRTLDQESISPISSSRGRMSRHMTDQRLNPSTVMYFDNPSSGSVGTIDDSRDYNRTLNVRNPDP</sequence>
<gene>
    <name evidence="5" type="ORF">P280DRAFT_519998</name>
</gene>
<evidence type="ECO:0000256" key="1">
    <source>
        <dbReference type="SAM" id="MobiDB-lite"/>
    </source>
</evidence>
<feature type="region of interest" description="Disordered" evidence="1">
    <location>
        <begin position="318"/>
        <end position="337"/>
    </location>
</feature>
<dbReference type="Pfam" id="PF01822">
    <property type="entry name" value="WSC"/>
    <property type="match status" value="1"/>
</dbReference>
<dbReference type="PROSITE" id="PS51212">
    <property type="entry name" value="WSC"/>
    <property type="match status" value="1"/>
</dbReference>
<feature type="signal peptide" evidence="3">
    <location>
        <begin position="1"/>
        <end position="24"/>
    </location>
</feature>
<feature type="compositionally biased region" description="Polar residues" evidence="1">
    <location>
        <begin position="342"/>
        <end position="358"/>
    </location>
</feature>
<dbReference type="SMART" id="SM00321">
    <property type="entry name" value="WSC"/>
    <property type="match status" value="1"/>
</dbReference>
<dbReference type="OrthoDB" id="2537459at2759"/>
<dbReference type="AlphaFoldDB" id="A0A6A6RT45"/>
<feature type="transmembrane region" description="Helical" evidence="2">
    <location>
        <begin position="244"/>
        <end position="268"/>
    </location>
</feature>
<keyword evidence="2" id="KW-1133">Transmembrane helix</keyword>
<feature type="compositionally biased region" description="Polar residues" evidence="1">
    <location>
        <begin position="318"/>
        <end position="331"/>
    </location>
</feature>
<name>A0A6A6RT45_9PLEO</name>
<feature type="compositionally biased region" description="Polar residues" evidence="1">
    <location>
        <begin position="113"/>
        <end position="122"/>
    </location>
</feature>
<evidence type="ECO:0000313" key="6">
    <source>
        <dbReference type="Proteomes" id="UP000799753"/>
    </source>
</evidence>
<evidence type="ECO:0000256" key="2">
    <source>
        <dbReference type="SAM" id="Phobius"/>
    </source>
</evidence>
<reference evidence="5" key="1">
    <citation type="journal article" date="2020" name="Stud. Mycol.">
        <title>101 Dothideomycetes genomes: a test case for predicting lifestyles and emergence of pathogens.</title>
        <authorList>
            <person name="Haridas S."/>
            <person name="Albert R."/>
            <person name="Binder M."/>
            <person name="Bloem J."/>
            <person name="Labutti K."/>
            <person name="Salamov A."/>
            <person name="Andreopoulos B."/>
            <person name="Baker S."/>
            <person name="Barry K."/>
            <person name="Bills G."/>
            <person name="Bluhm B."/>
            <person name="Cannon C."/>
            <person name="Castanera R."/>
            <person name="Culley D."/>
            <person name="Daum C."/>
            <person name="Ezra D."/>
            <person name="Gonzalez J."/>
            <person name="Henrissat B."/>
            <person name="Kuo A."/>
            <person name="Liang C."/>
            <person name="Lipzen A."/>
            <person name="Lutzoni F."/>
            <person name="Magnuson J."/>
            <person name="Mondo S."/>
            <person name="Nolan M."/>
            <person name="Ohm R."/>
            <person name="Pangilinan J."/>
            <person name="Park H.-J."/>
            <person name="Ramirez L."/>
            <person name="Alfaro M."/>
            <person name="Sun H."/>
            <person name="Tritt A."/>
            <person name="Yoshinaga Y."/>
            <person name="Zwiers L.-H."/>
            <person name="Turgeon B."/>
            <person name="Goodwin S."/>
            <person name="Spatafora J."/>
            <person name="Crous P."/>
            <person name="Grigoriev I."/>
        </authorList>
    </citation>
    <scope>NUCLEOTIDE SEQUENCE</scope>
    <source>
        <strain evidence="5">CBS 473.64</strain>
    </source>
</reference>
<dbReference type="InterPro" id="IPR002889">
    <property type="entry name" value="WSC_carb-bd"/>
</dbReference>
<evidence type="ECO:0000256" key="3">
    <source>
        <dbReference type="SAM" id="SignalP"/>
    </source>
</evidence>
<dbReference type="EMBL" id="MU006789">
    <property type="protein sequence ID" value="KAF2638550.1"/>
    <property type="molecule type" value="Genomic_DNA"/>
</dbReference>
<accession>A0A6A6RT45</accession>
<keyword evidence="3" id="KW-0732">Signal</keyword>
<dbReference type="Gene3D" id="1.20.5.510">
    <property type="entry name" value="Single helix bin"/>
    <property type="match status" value="1"/>
</dbReference>
<keyword evidence="2" id="KW-0472">Membrane</keyword>
<evidence type="ECO:0000313" key="5">
    <source>
        <dbReference type="EMBL" id="KAF2638550.1"/>
    </source>
</evidence>
<proteinExistence type="predicted"/>
<feature type="compositionally biased region" description="Low complexity" evidence="1">
    <location>
        <begin position="123"/>
        <end position="146"/>
    </location>
</feature>
<feature type="compositionally biased region" description="Polar residues" evidence="1">
    <location>
        <begin position="164"/>
        <end position="174"/>
    </location>
</feature>
<feature type="domain" description="WSC" evidence="4">
    <location>
        <begin position="26"/>
        <end position="112"/>
    </location>
</feature>
<feature type="compositionally biased region" description="Polar residues" evidence="1">
    <location>
        <begin position="369"/>
        <end position="378"/>
    </location>
</feature>
<dbReference type="Proteomes" id="UP000799753">
    <property type="component" value="Unassembled WGS sequence"/>
</dbReference>
<feature type="chain" id="PRO_5025637702" description="WSC domain-containing protein" evidence="3">
    <location>
        <begin position="25"/>
        <end position="378"/>
    </location>
</feature>
<protein>
    <recommendedName>
        <fullName evidence="4">WSC domain-containing protein</fullName>
    </recommendedName>
</protein>
<keyword evidence="2" id="KW-0812">Transmembrane</keyword>
<feature type="compositionally biased region" description="Low complexity" evidence="1">
    <location>
        <begin position="182"/>
        <end position="205"/>
    </location>
</feature>
<keyword evidence="6" id="KW-1185">Reference proteome</keyword>
<evidence type="ECO:0000259" key="4">
    <source>
        <dbReference type="PROSITE" id="PS51212"/>
    </source>
</evidence>